<dbReference type="KEGG" id="emo:DM558_00370"/>
<gene>
    <name evidence="2" type="ORF">DM558_00370</name>
</gene>
<feature type="compositionally biased region" description="Polar residues" evidence="1">
    <location>
        <begin position="42"/>
        <end position="54"/>
    </location>
</feature>
<evidence type="ECO:0000313" key="2">
    <source>
        <dbReference type="EMBL" id="AZS49324.1"/>
    </source>
</evidence>
<evidence type="ECO:0000256" key="1">
    <source>
        <dbReference type="SAM" id="MobiDB-lite"/>
    </source>
</evidence>
<dbReference type="AlphaFoldDB" id="A0A3Q9JH03"/>
<feature type="compositionally biased region" description="Basic and acidic residues" evidence="1">
    <location>
        <begin position="62"/>
        <end position="83"/>
    </location>
</feature>
<keyword evidence="3" id="KW-1185">Reference proteome</keyword>
<organism evidence="2 3">
    <name type="scientific">Entomomonas moraniae</name>
    <dbReference type="NCBI Taxonomy" id="2213226"/>
    <lineage>
        <taxon>Bacteria</taxon>
        <taxon>Pseudomonadati</taxon>
        <taxon>Pseudomonadota</taxon>
        <taxon>Gammaproteobacteria</taxon>
        <taxon>Pseudomonadales</taxon>
        <taxon>Pseudomonadaceae</taxon>
        <taxon>Entomomonas</taxon>
    </lineage>
</organism>
<dbReference type="EMBL" id="CP029822">
    <property type="protein sequence ID" value="AZS49324.1"/>
    <property type="molecule type" value="Genomic_DNA"/>
</dbReference>
<evidence type="ECO:0000313" key="3">
    <source>
        <dbReference type="Proteomes" id="UP000273143"/>
    </source>
</evidence>
<proteinExistence type="predicted"/>
<accession>A0A3Q9JH03</accession>
<sequence>MTFTAKHKASGRYGVVDEKDKWLEDFLGTKEEAQAKAEELNKNAQVNSVDSTDNAGDVGHSSTDKSEETKQEQECKAEESSKGLDEARAVIIDYMRG</sequence>
<dbReference type="RefSeq" id="WP_127161543.1">
    <property type="nucleotide sequence ID" value="NZ_CP029822.1"/>
</dbReference>
<dbReference type="Proteomes" id="UP000273143">
    <property type="component" value="Chromosome"/>
</dbReference>
<feature type="region of interest" description="Disordered" evidence="1">
    <location>
        <begin position="39"/>
        <end position="83"/>
    </location>
</feature>
<reference evidence="3" key="1">
    <citation type="submission" date="2018-06" db="EMBL/GenBank/DDBJ databases">
        <title>Complete genome of Pseudomonas insecticola strain QZS01.</title>
        <authorList>
            <person name="Wang J."/>
            <person name="Su Q."/>
        </authorList>
    </citation>
    <scope>NUCLEOTIDE SEQUENCE [LARGE SCALE GENOMIC DNA]</scope>
    <source>
        <strain evidence="3">QZS01</strain>
    </source>
</reference>
<protein>
    <submittedName>
        <fullName evidence="2">Uncharacterized protein</fullName>
    </submittedName>
</protein>
<name>A0A3Q9JH03_9GAMM</name>